<dbReference type="InterPro" id="IPR013766">
    <property type="entry name" value="Thioredoxin_domain"/>
</dbReference>
<comment type="subcellular location">
    <subcellularLocation>
        <location evidence="1">Cell envelope</location>
    </subcellularLocation>
</comment>
<keyword evidence="2" id="KW-0201">Cytochrome c-type biogenesis</keyword>
<keyword evidence="7" id="KW-1185">Reference proteome</keyword>
<keyword evidence="4" id="KW-0676">Redox-active center</keyword>
<evidence type="ECO:0000256" key="3">
    <source>
        <dbReference type="ARBA" id="ARBA00023157"/>
    </source>
</evidence>
<dbReference type="PANTHER" id="PTHR42852">
    <property type="entry name" value="THIOL:DISULFIDE INTERCHANGE PROTEIN DSBE"/>
    <property type="match status" value="1"/>
</dbReference>
<proteinExistence type="predicted"/>
<name>A0A512RLH6_9BACT</name>
<dbReference type="InterPro" id="IPR013740">
    <property type="entry name" value="Redoxin"/>
</dbReference>
<feature type="domain" description="Thioredoxin" evidence="5">
    <location>
        <begin position="229"/>
        <end position="370"/>
    </location>
</feature>
<comment type="caution">
    <text evidence="6">The sequence shown here is derived from an EMBL/GenBank/DDBJ whole genome shotgun (WGS) entry which is preliminary data.</text>
</comment>
<dbReference type="PROSITE" id="PS51352">
    <property type="entry name" value="THIOREDOXIN_2"/>
    <property type="match status" value="1"/>
</dbReference>
<dbReference type="Proteomes" id="UP000321436">
    <property type="component" value="Unassembled WGS sequence"/>
</dbReference>
<evidence type="ECO:0000313" key="6">
    <source>
        <dbReference type="EMBL" id="GEP96529.1"/>
    </source>
</evidence>
<evidence type="ECO:0000256" key="2">
    <source>
        <dbReference type="ARBA" id="ARBA00022748"/>
    </source>
</evidence>
<evidence type="ECO:0000256" key="4">
    <source>
        <dbReference type="ARBA" id="ARBA00023284"/>
    </source>
</evidence>
<dbReference type="PANTHER" id="PTHR42852:SF6">
    <property type="entry name" value="THIOL:DISULFIDE INTERCHANGE PROTEIN DSBE"/>
    <property type="match status" value="1"/>
</dbReference>
<evidence type="ECO:0000259" key="5">
    <source>
        <dbReference type="PROSITE" id="PS51352"/>
    </source>
</evidence>
<dbReference type="EMBL" id="BKAU01000002">
    <property type="protein sequence ID" value="GEP96529.1"/>
    <property type="molecule type" value="Genomic_DNA"/>
</dbReference>
<dbReference type="AlphaFoldDB" id="A0A512RLH6"/>
<dbReference type="GO" id="GO:0017004">
    <property type="term" value="P:cytochrome complex assembly"/>
    <property type="evidence" value="ECO:0007669"/>
    <property type="project" value="UniProtKB-KW"/>
</dbReference>
<protein>
    <recommendedName>
        <fullName evidence="5">Thioredoxin domain-containing protein</fullName>
    </recommendedName>
</protein>
<evidence type="ECO:0000313" key="7">
    <source>
        <dbReference type="Proteomes" id="UP000321436"/>
    </source>
</evidence>
<reference evidence="6 7" key="1">
    <citation type="submission" date="2019-07" db="EMBL/GenBank/DDBJ databases">
        <title>Whole genome shotgun sequence of Chitinophaga cymbidii NBRC 109752.</title>
        <authorList>
            <person name="Hosoyama A."/>
            <person name="Uohara A."/>
            <person name="Ohji S."/>
            <person name="Ichikawa N."/>
        </authorList>
    </citation>
    <scope>NUCLEOTIDE SEQUENCE [LARGE SCALE GENOMIC DNA]</scope>
    <source>
        <strain evidence="6 7">NBRC 109752</strain>
    </source>
</reference>
<sequence>MNLATAGFYVLTSEEDRLFMLEIYLRPGDQLVLEMNKEQVAFTGKGSVLNQFLHDISGKSYTEQVAAIEGMANPELVRHKALLKGNAQGAYLNKVFGPLVEAKIHGADPGIQEAAFTGLNIRLVPEIMVYPNWLQTITELMYAKMKAGELKVRRAETWVADFGSAIENQQLKEAFMTAALSYSVSNGDLVSIQAEIREALPFIKDKSNLAKINALKPKIVRWKAFFRNALPGTDMSQYTFQNVKGETVSIKDYRGKLIYVDIWNTGCKPCIAEMPYLKELEHELKGRDIVFLSVSCDNSTELWKKFMQKRNMNGEQLIMIGKKDTFFDRIGMGGVPRFVILDKAGKIIDYNSCKRPSNPILKIYLEELLTKSAS</sequence>
<dbReference type="CDD" id="cd02966">
    <property type="entry name" value="TlpA_like_family"/>
    <property type="match status" value="1"/>
</dbReference>
<dbReference type="InterPro" id="IPR036249">
    <property type="entry name" value="Thioredoxin-like_sf"/>
</dbReference>
<dbReference type="Gene3D" id="3.40.30.10">
    <property type="entry name" value="Glutaredoxin"/>
    <property type="match status" value="1"/>
</dbReference>
<evidence type="ECO:0000256" key="1">
    <source>
        <dbReference type="ARBA" id="ARBA00004196"/>
    </source>
</evidence>
<organism evidence="6 7">
    <name type="scientific">Chitinophaga cymbidii</name>
    <dbReference type="NCBI Taxonomy" id="1096750"/>
    <lineage>
        <taxon>Bacteria</taxon>
        <taxon>Pseudomonadati</taxon>
        <taxon>Bacteroidota</taxon>
        <taxon>Chitinophagia</taxon>
        <taxon>Chitinophagales</taxon>
        <taxon>Chitinophagaceae</taxon>
        <taxon>Chitinophaga</taxon>
    </lineage>
</organism>
<dbReference type="SUPFAM" id="SSF52833">
    <property type="entry name" value="Thioredoxin-like"/>
    <property type="match status" value="1"/>
</dbReference>
<dbReference type="Pfam" id="PF08534">
    <property type="entry name" value="Redoxin"/>
    <property type="match status" value="1"/>
</dbReference>
<dbReference type="GO" id="GO:0016491">
    <property type="term" value="F:oxidoreductase activity"/>
    <property type="evidence" value="ECO:0007669"/>
    <property type="project" value="InterPro"/>
</dbReference>
<dbReference type="GO" id="GO:0030313">
    <property type="term" value="C:cell envelope"/>
    <property type="evidence" value="ECO:0007669"/>
    <property type="project" value="UniProtKB-SubCell"/>
</dbReference>
<dbReference type="InterPro" id="IPR050553">
    <property type="entry name" value="Thioredoxin_ResA/DsbE_sf"/>
</dbReference>
<gene>
    <name evidence="6" type="ORF">CCY01nite_27890</name>
</gene>
<keyword evidence="3" id="KW-1015">Disulfide bond</keyword>
<accession>A0A512RLH6</accession>